<proteinExistence type="predicted"/>
<keyword evidence="2" id="KW-1185">Reference proteome</keyword>
<comment type="caution">
    <text evidence="1">The sequence shown here is derived from an EMBL/GenBank/DDBJ whole genome shotgun (WGS) entry which is preliminary data.</text>
</comment>
<dbReference type="Proteomes" id="UP000886501">
    <property type="component" value="Unassembled WGS sequence"/>
</dbReference>
<evidence type="ECO:0000313" key="1">
    <source>
        <dbReference type="EMBL" id="KAF9649164.1"/>
    </source>
</evidence>
<evidence type="ECO:0000313" key="2">
    <source>
        <dbReference type="Proteomes" id="UP000886501"/>
    </source>
</evidence>
<reference evidence="1" key="1">
    <citation type="submission" date="2019-10" db="EMBL/GenBank/DDBJ databases">
        <authorList>
            <consortium name="DOE Joint Genome Institute"/>
            <person name="Kuo A."/>
            <person name="Miyauchi S."/>
            <person name="Kiss E."/>
            <person name="Drula E."/>
            <person name="Kohler A."/>
            <person name="Sanchez-Garcia M."/>
            <person name="Andreopoulos B."/>
            <person name="Barry K.W."/>
            <person name="Bonito G."/>
            <person name="Buee M."/>
            <person name="Carver A."/>
            <person name="Chen C."/>
            <person name="Cichocki N."/>
            <person name="Clum A."/>
            <person name="Culley D."/>
            <person name="Crous P.W."/>
            <person name="Fauchery L."/>
            <person name="Girlanda M."/>
            <person name="Hayes R."/>
            <person name="Keri Z."/>
            <person name="Labutti K."/>
            <person name="Lipzen A."/>
            <person name="Lombard V."/>
            <person name="Magnuson J."/>
            <person name="Maillard F."/>
            <person name="Morin E."/>
            <person name="Murat C."/>
            <person name="Nolan M."/>
            <person name="Ohm R."/>
            <person name="Pangilinan J."/>
            <person name="Pereira M."/>
            <person name="Perotto S."/>
            <person name="Peter M."/>
            <person name="Riley R."/>
            <person name="Sitrit Y."/>
            <person name="Stielow B."/>
            <person name="Szollosi G."/>
            <person name="Zifcakova L."/>
            <person name="Stursova M."/>
            <person name="Spatafora J.W."/>
            <person name="Tedersoo L."/>
            <person name="Vaario L.-M."/>
            <person name="Yamada A."/>
            <person name="Yan M."/>
            <person name="Wang P."/>
            <person name="Xu J."/>
            <person name="Bruns T."/>
            <person name="Baldrian P."/>
            <person name="Vilgalys R."/>
            <person name="Henrissat B."/>
            <person name="Grigoriev I.V."/>
            <person name="Hibbett D."/>
            <person name="Nagy L.G."/>
            <person name="Martin F.M."/>
        </authorList>
    </citation>
    <scope>NUCLEOTIDE SEQUENCE</scope>
    <source>
        <strain evidence="1">P2</strain>
    </source>
</reference>
<reference evidence="1" key="2">
    <citation type="journal article" date="2020" name="Nat. Commun.">
        <title>Large-scale genome sequencing of mycorrhizal fungi provides insights into the early evolution of symbiotic traits.</title>
        <authorList>
            <person name="Miyauchi S."/>
            <person name="Kiss E."/>
            <person name="Kuo A."/>
            <person name="Drula E."/>
            <person name="Kohler A."/>
            <person name="Sanchez-Garcia M."/>
            <person name="Morin E."/>
            <person name="Andreopoulos B."/>
            <person name="Barry K.W."/>
            <person name="Bonito G."/>
            <person name="Buee M."/>
            <person name="Carver A."/>
            <person name="Chen C."/>
            <person name="Cichocki N."/>
            <person name="Clum A."/>
            <person name="Culley D."/>
            <person name="Crous P.W."/>
            <person name="Fauchery L."/>
            <person name="Girlanda M."/>
            <person name="Hayes R.D."/>
            <person name="Keri Z."/>
            <person name="LaButti K."/>
            <person name="Lipzen A."/>
            <person name="Lombard V."/>
            <person name="Magnuson J."/>
            <person name="Maillard F."/>
            <person name="Murat C."/>
            <person name="Nolan M."/>
            <person name="Ohm R.A."/>
            <person name="Pangilinan J."/>
            <person name="Pereira M.F."/>
            <person name="Perotto S."/>
            <person name="Peter M."/>
            <person name="Pfister S."/>
            <person name="Riley R."/>
            <person name="Sitrit Y."/>
            <person name="Stielow J.B."/>
            <person name="Szollosi G."/>
            <person name="Zifcakova L."/>
            <person name="Stursova M."/>
            <person name="Spatafora J.W."/>
            <person name="Tedersoo L."/>
            <person name="Vaario L.M."/>
            <person name="Yamada A."/>
            <person name="Yan M."/>
            <person name="Wang P."/>
            <person name="Xu J."/>
            <person name="Bruns T."/>
            <person name="Baldrian P."/>
            <person name="Vilgalys R."/>
            <person name="Dunand C."/>
            <person name="Henrissat B."/>
            <person name="Grigoriev I.V."/>
            <person name="Hibbett D."/>
            <person name="Nagy L.G."/>
            <person name="Martin F.M."/>
        </authorList>
    </citation>
    <scope>NUCLEOTIDE SEQUENCE</scope>
    <source>
        <strain evidence="1">P2</strain>
    </source>
</reference>
<sequence length="158" mass="18203">MLLSKSNINLFSIRPVDLNLIPHLFSQDRGFSTTLTLTLQDNTLRCRDTASRMPFARYYYFSDLLSLISFGSPSFRSAFCQMAGEVLRRPLRWCAFDLHSLPSAKTLNAMPPCFTALSLSYFVFWVLPEHQNHYIHRRKVPAAEFRVAHPNPTEWTGS</sequence>
<protein>
    <submittedName>
        <fullName evidence="1">Uncharacterized protein</fullName>
    </submittedName>
</protein>
<dbReference type="EMBL" id="MU118002">
    <property type="protein sequence ID" value="KAF9649164.1"/>
    <property type="molecule type" value="Genomic_DNA"/>
</dbReference>
<organism evidence="1 2">
    <name type="scientific">Thelephora ganbajun</name>
    <name type="common">Ganba fungus</name>
    <dbReference type="NCBI Taxonomy" id="370292"/>
    <lineage>
        <taxon>Eukaryota</taxon>
        <taxon>Fungi</taxon>
        <taxon>Dikarya</taxon>
        <taxon>Basidiomycota</taxon>
        <taxon>Agaricomycotina</taxon>
        <taxon>Agaricomycetes</taxon>
        <taxon>Thelephorales</taxon>
        <taxon>Thelephoraceae</taxon>
        <taxon>Thelephora</taxon>
    </lineage>
</organism>
<name>A0ACB6ZI24_THEGA</name>
<gene>
    <name evidence="1" type="ORF">BDM02DRAFT_1972899</name>
</gene>
<accession>A0ACB6ZI24</accession>